<name>A0ABW6C783_9BACT</name>
<gene>
    <name evidence="1" type="ORF">ACFS7Z_24895</name>
</gene>
<keyword evidence="2" id="KW-1185">Reference proteome</keyword>
<dbReference type="EMBL" id="JBHUOX010000035">
    <property type="protein sequence ID" value="MFD3003618.1"/>
    <property type="molecule type" value="Genomic_DNA"/>
</dbReference>
<evidence type="ECO:0000313" key="2">
    <source>
        <dbReference type="Proteomes" id="UP001597641"/>
    </source>
</evidence>
<dbReference type="Proteomes" id="UP001597641">
    <property type="component" value="Unassembled WGS sequence"/>
</dbReference>
<evidence type="ECO:0000313" key="1">
    <source>
        <dbReference type="EMBL" id="MFD3003618.1"/>
    </source>
</evidence>
<sequence>MTQSNISNTTPLDKVYQQLADAGSIQRSQLLEIVRNDKVAARALYEDLKQASMVTPIGDTQEVGEVPPELALTDFGMAFLISKGYSVRP</sequence>
<proteinExistence type="predicted"/>
<reference evidence="2" key="1">
    <citation type="journal article" date="2019" name="Int. J. Syst. Evol. Microbiol.">
        <title>The Global Catalogue of Microorganisms (GCM) 10K type strain sequencing project: providing services to taxonomists for standard genome sequencing and annotation.</title>
        <authorList>
            <consortium name="The Broad Institute Genomics Platform"/>
            <consortium name="The Broad Institute Genome Sequencing Center for Infectious Disease"/>
            <person name="Wu L."/>
            <person name="Ma J."/>
        </authorList>
    </citation>
    <scope>NUCLEOTIDE SEQUENCE [LARGE SCALE GENOMIC DNA]</scope>
    <source>
        <strain evidence="2">KCTC 23984</strain>
    </source>
</reference>
<organism evidence="1 2">
    <name type="scientific">Pontibacter toksunensis</name>
    <dbReference type="NCBI Taxonomy" id="1332631"/>
    <lineage>
        <taxon>Bacteria</taxon>
        <taxon>Pseudomonadati</taxon>
        <taxon>Bacteroidota</taxon>
        <taxon>Cytophagia</taxon>
        <taxon>Cytophagales</taxon>
        <taxon>Hymenobacteraceae</taxon>
        <taxon>Pontibacter</taxon>
    </lineage>
</organism>
<protein>
    <submittedName>
        <fullName evidence="1">Uncharacterized protein</fullName>
    </submittedName>
</protein>
<dbReference type="RefSeq" id="WP_377491367.1">
    <property type="nucleotide sequence ID" value="NZ_JBHUOX010000035.1"/>
</dbReference>
<accession>A0ABW6C783</accession>
<comment type="caution">
    <text evidence="1">The sequence shown here is derived from an EMBL/GenBank/DDBJ whole genome shotgun (WGS) entry which is preliminary data.</text>
</comment>